<protein>
    <submittedName>
        <fullName evidence="2">Uncharacterized protein</fullName>
    </submittedName>
</protein>
<evidence type="ECO:0000256" key="1">
    <source>
        <dbReference type="SAM" id="SignalP"/>
    </source>
</evidence>
<gene>
    <name evidence="2" type="ORF">HHK36_010449</name>
</gene>
<name>A0A835DME0_TETSI</name>
<accession>A0A835DME0</accession>
<evidence type="ECO:0000313" key="2">
    <source>
        <dbReference type="EMBL" id="KAF8405542.1"/>
    </source>
</evidence>
<comment type="caution">
    <text evidence="2">The sequence shown here is derived from an EMBL/GenBank/DDBJ whole genome shotgun (WGS) entry which is preliminary data.</text>
</comment>
<evidence type="ECO:0000313" key="3">
    <source>
        <dbReference type="Proteomes" id="UP000655225"/>
    </source>
</evidence>
<sequence>MEARPRSFSSYVSLLLLSVSQVMFLMALVKADISDTPTIRRELKGDWPLYDCEECIDKKAWDYRMYTSAGRIDNHPGEELFISMQDMDIVATYSDASGAVQISTVKSKDLSASWVWENPIDRNRDQPKSAQVLPPFQD</sequence>
<keyword evidence="1" id="KW-0732">Signal</keyword>
<keyword evidence="3" id="KW-1185">Reference proteome</keyword>
<dbReference type="AlphaFoldDB" id="A0A835DME0"/>
<reference evidence="2 3" key="1">
    <citation type="submission" date="2020-04" db="EMBL/GenBank/DDBJ databases">
        <title>Plant Genome Project.</title>
        <authorList>
            <person name="Zhang R.-G."/>
        </authorList>
    </citation>
    <scope>NUCLEOTIDE SEQUENCE [LARGE SCALE GENOMIC DNA]</scope>
    <source>
        <strain evidence="2">YNK0</strain>
        <tissue evidence="2">Leaf</tissue>
    </source>
</reference>
<proteinExistence type="predicted"/>
<dbReference type="OrthoDB" id="1744568at2759"/>
<dbReference type="EMBL" id="JABCRI010000006">
    <property type="protein sequence ID" value="KAF8405542.1"/>
    <property type="molecule type" value="Genomic_DNA"/>
</dbReference>
<feature type="chain" id="PRO_5032398611" evidence="1">
    <location>
        <begin position="32"/>
        <end position="138"/>
    </location>
</feature>
<organism evidence="2 3">
    <name type="scientific">Tetracentron sinense</name>
    <name type="common">Spur-leaf</name>
    <dbReference type="NCBI Taxonomy" id="13715"/>
    <lineage>
        <taxon>Eukaryota</taxon>
        <taxon>Viridiplantae</taxon>
        <taxon>Streptophyta</taxon>
        <taxon>Embryophyta</taxon>
        <taxon>Tracheophyta</taxon>
        <taxon>Spermatophyta</taxon>
        <taxon>Magnoliopsida</taxon>
        <taxon>Trochodendrales</taxon>
        <taxon>Trochodendraceae</taxon>
        <taxon>Tetracentron</taxon>
    </lineage>
</organism>
<feature type="signal peptide" evidence="1">
    <location>
        <begin position="1"/>
        <end position="31"/>
    </location>
</feature>
<dbReference type="Proteomes" id="UP000655225">
    <property type="component" value="Unassembled WGS sequence"/>
</dbReference>